<dbReference type="Proteomes" id="UP000255411">
    <property type="component" value="Chromosome"/>
</dbReference>
<feature type="transmembrane region" description="Helical" evidence="6">
    <location>
        <begin position="144"/>
        <end position="164"/>
    </location>
</feature>
<dbReference type="AlphaFoldDB" id="A0A2L0D741"/>
<dbReference type="InterPro" id="IPR019264">
    <property type="entry name" value="DUF2179"/>
</dbReference>
<dbReference type="PANTHER" id="PTHR33545:SF9">
    <property type="entry name" value="UPF0750 MEMBRANE PROTEIN YITE"/>
    <property type="match status" value="1"/>
</dbReference>
<feature type="transmembrane region" description="Helical" evidence="6">
    <location>
        <begin position="170"/>
        <end position="199"/>
    </location>
</feature>
<evidence type="ECO:0000313" key="8">
    <source>
        <dbReference type="EMBL" id="AUW97480.1"/>
    </source>
</evidence>
<evidence type="ECO:0000313" key="9">
    <source>
        <dbReference type="EMBL" id="AXJ14237.1"/>
    </source>
</evidence>
<keyword evidence="2" id="KW-1003">Cell membrane</keyword>
<dbReference type="CDD" id="cd16380">
    <property type="entry name" value="YitT_C"/>
    <property type="match status" value="1"/>
</dbReference>
<dbReference type="KEGG" id="splr:C0J00_10385"/>
<feature type="transmembrane region" description="Helical" evidence="6">
    <location>
        <begin position="7"/>
        <end position="26"/>
    </location>
</feature>
<evidence type="ECO:0000256" key="1">
    <source>
        <dbReference type="ARBA" id="ARBA00004651"/>
    </source>
</evidence>
<dbReference type="PIRSF" id="PIRSF006483">
    <property type="entry name" value="Membrane_protein_YitT"/>
    <property type="match status" value="1"/>
</dbReference>
<dbReference type="OrthoDB" id="1758221at2"/>
<evidence type="ECO:0000256" key="5">
    <source>
        <dbReference type="ARBA" id="ARBA00023136"/>
    </source>
</evidence>
<dbReference type="Pfam" id="PF02588">
    <property type="entry name" value="YitT_membrane"/>
    <property type="match status" value="1"/>
</dbReference>
<dbReference type="InterPro" id="IPR015867">
    <property type="entry name" value="N-reg_PII/ATP_PRibTrfase_C"/>
</dbReference>
<evidence type="ECO:0000313" key="10">
    <source>
        <dbReference type="Proteomes" id="UP000238956"/>
    </source>
</evidence>
<dbReference type="EMBL" id="CP022601">
    <property type="protein sequence ID" value="AXJ14237.1"/>
    <property type="molecule type" value="Genomic_DNA"/>
</dbReference>
<evidence type="ECO:0000256" key="3">
    <source>
        <dbReference type="ARBA" id="ARBA00022692"/>
    </source>
</evidence>
<feature type="domain" description="DUF2179" evidence="7">
    <location>
        <begin position="216"/>
        <end position="270"/>
    </location>
</feature>
<dbReference type="PANTHER" id="PTHR33545">
    <property type="entry name" value="UPF0750 MEMBRANE PROTEIN YITT-RELATED"/>
    <property type="match status" value="1"/>
</dbReference>
<keyword evidence="10" id="KW-1185">Reference proteome</keyword>
<gene>
    <name evidence="8" type="ORF">C0J00_10385</name>
    <name evidence="9" type="ORF">Sp14A_23560</name>
</gene>
<reference evidence="8 10" key="3">
    <citation type="submission" date="2018-02" db="EMBL/GenBank/DDBJ databases">
        <title>Whole genome sequencing analysis of Streptococcus pluranimalium isolated from cattle infected mastitis in China.</title>
        <authorList>
            <person name="Zhang J.-R."/>
            <person name="Hu G.-Z."/>
        </authorList>
    </citation>
    <scope>NUCLEOTIDE SEQUENCE [LARGE SCALE GENOMIC DNA]</scope>
    <source>
        <strain evidence="8 10">TH11417</strain>
    </source>
</reference>
<dbReference type="Proteomes" id="UP000238956">
    <property type="component" value="Chromosome"/>
</dbReference>
<dbReference type="InterPro" id="IPR051461">
    <property type="entry name" value="UPF0750_membrane"/>
</dbReference>
<dbReference type="RefSeq" id="WP_104968781.1">
    <property type="nucleotide sequence ID" value="NZ_CP022601.1"/>
</dbReference>
<dbReference type="EMBL" id="CP025536">
    <property type="protein sequence ID" value="AUW97480.1"/>
    <property type="molecule type" value="Genomic_DNA"/>
</dbReference>
<dbReference type="GO" id="GO:0005886">
    <property type="term" value="C:plasma membrane"/>
    <property type="evidence" value="ECO:0007669"/>
    <property type="project" value="UniProtKB-SubCell"/>
</dbReference>
<feature type="transmembrane region" description="Helical" evidence="6">
    <location>
        <begin position="46"/>
        <end position="67"/>
    </location>
</feature>
<reference evidence="9 11" key="1">
    <citation type="submission" date="2017-07" db="EMBL/GenBank/DDBJ databases">
        <title>Streptococcus pluranimalium as cause of bovine abortion.</title>
        <authorList>
            <person name="Rodriguez Campos S."/>
            <person name="Gobeli Brawand S."/>
            <person name="Brodard I."/>
            <person name="Rychener L."/>
            <person name="Perreten V."/>
        </authorList>
    </citation>
    <scope>NUCLEOTIDE SEQUENCE [LARGE SCALE GENOMIC DNA]</scope>
    <source>
        <strain evidence="9 11">14A0014</strain>
    </source>
</reference>
<evidence type="ECO:0000256" key="4">
    <source>
        <dbReference type="ARBA" id="ARBA00022989"/>
    </source>
</evidence>
<evidence type="ECO:0000256" key="6">
    <source>
        <dbReference type="SAM" id="Phobius"/>
    </source>
</evidence>
<keyword evidence="3 6" id="KW-0812">Transmembrane</keyword>
<accession>A0A2L0D741</accession>
<protein>
    <submittedName>
        <fullName evidence="8">YitT family protein</fullName>
    </submittedName>
</protein>
<evidence type="ECO:0000313" key="11">
    <source>
        <dbReference type="Proteomes" id="UP000255411"/>
    </source>
</evidence>
<dbReference type="InterPro" id="IPR003740">
    <property type="entry name" value="YitT"/>
</dbReference>
<evidence type="ECO:0000256" key="2">
    <source>
        <dbReference type="ARBA" id="ARBA00022475"/>
    </source>
</evidence>
<dbReference type="Pfam" id="PF10035">
    <property type="entry name" value="DUF2179"/>
    <property type="match status" value="1"/>
</dbReference>
<keyword evidence="5 6" id="KW-0472">Membrane</keyword>
<proteinExistence type="predicted"/>
<keyword evidence="4 6" id="KW-1133">Transmembrane helix</keyword>
<name>A0A2L0D741_9STRE</name>
<feature type="transmembrane region" description="Helical" evidence="6">
    <location>
        <begin position="103"/>
        <end position="123"/>
    </location>
</feature>
<dbReference type="Gene3D" id="3.30.70.120">
    <property type="match status" value="1"/>
</dbReference>
<dbReference type="GeneID" id="98394315"/>
<organism evidence="8 10">
    <name type="scientific">Streptococcus pluranimalium</name>
    <dbReference type="NCBI Taxonomy" id="82348"/>
    <lineage>
        <taxon>Bacteria</taxon>
        <taxon>Bacillati</taxon>
        <taxon>Bacillota</taxon>
        <taxon>Bacilli</taxon>
        <taxon>Lactobacillales</taxon>
        <taxon>Streptococcaceae</taxon>
        <taxon>Streptococcus</taxon>
    </lineage>
</organism>
<feature type="transmembrane region" description="Helical" evidence="6">
    <location>
        <begin position="74"/>
        <end position="91"/>
    </location>
</feature>
<reference evidence="8 10" key="2">
    <citation type="submission" date="2017-12" db="EMBL/GenBank/DDBJ databases">
        <authorList>
            <person name="Hurst M.R.H."/>
        </authorList>
    </citation>
    <scope>NUCLEOTIDE SEQUENCE [LARGE SCALE GENOMIC DNA]</scope>
    <source>
        <strain evidence="8 10">TH11417</strain>
    </source>
</reference>
<comment type="subcellular location">
    <subcellularLocation>
        <location evidence="1">Cell membrane</location>
        <topology evidence="1">Multi-pass membrane protein</topology>
    </subcellularLocation>
</comment>
<evidence type="ECO:0000259" key="7">
    <source>
        <dbReference type="Pfam" id="PF10035"/>
    </source>
</evidence>
<sequence length="290" mass="31433">MSKKIKNFILLNIGSLVTAVGFNAFFFPNNIVTGGMSGLAISLHEIFGWDTATFMMVSNIPLLLICYFCLGKSIFVKTIYGSWILPIFIKLTQFLPTITETPILATLFGGLIVGAGLGIVFWSDSSTGGTGVIVQLLGKYTRISLGKSVILIDGIVTVIGFVAFDSDTVMYSIIGLITISYVINTIQTGVTTLVTVFIVSQNYQPIKHYITTTADRGVTEIPVKGGYSGTNQIMLMTTIAGYEFTKLQEAILKIDETAFITVTPASQALGRGFSLQKSHGRFDDDILMPM</sequence>